<keyword evidence="12" id="KW-1185">Reference proteome</keyword>
<keyword evidence="8" id="KW-0407">Ion channel</keyword>
<keyword evidence="6" id="KW-0406">Ion transport</keyword>
<evidence type="ECO:0000256" key="10">
    <source>
        <dbReference type="SAM" id="Phobius"/>
    </source>
</evidence>
<evidence type="ECO:0000256" key="2">
    <source>
        <dbReference type="ARBA" id="ARBA00007079"/>
    </source>
</evidence>
<dbReference type="PANTHER" id="PTHR31086">
    <property type="entry name" value="ALUMINUM-ACTIVATED MALATE TRANSPORTER 10"/>
    <property type="match status" value="1"/>
</dbReference>
<comment type="similarity">
    <text evidence="2">Belongs to the aromatic acid exporter (TC 2.A.85) family.</text>
</comment>
<dbReference type="EMBL" id="JAAGAX010000002">
    <property type="protein sequence ID" value="KAF2323832.1"/>
    <property type="molecule type" value="Genomic_DNA"/>
</dbReference>
<name>A0A6A6NFA9_HEVBR</name>
<feature type="transmembrane region" description="Helical" evidence="10">
    <location>
        <begin position="75"/>
        <end position="95"/>
    </location>
</feature>
<feature type="transmembrane region" description="Helical" evidence="10">
    <location>
        <begin position="50"/>
        <end position="69"/>
    </location>
</feature>
<dbReference type="Proteomes" id="UP000467840">
    <property type="component" value="Chromosome 11"/>
</dbReference>
<sequence>MEIESATQEKAGPFTRGWNWLKALPDKSKAKVMNVAKSMRKLGQDDPRRVIHSLKVGLALTLVSLLYYSRTLYDGFGIAGIWAVLTVVVVFEFTVGGTLSKSLNRSFATFLAGALGLGAQHLASIFGEKGEPIVIGFLVFLLGAASTFTRFFPRIKARYDYGVLIFILTFSMVSVSGVRVVELLELAHQRLSTIVIGGATCIIVSMCICPVWAGEDLHNLVTSNIEKLASYLDGFGDEYFHCKSEDEEGKVNVSKKDKPFLQGYRSVLNSKSTEDSMANLARWEPRHGRFCFRHPWKQYLKIGAITRQCAYHIEALNGYINSNIQASEEFQSKIQEPCTKMSQESCKALRSLASAIKTMTDSSPANIHVENSKTAINELKFAVNKASSLEKAELLAIVPAATVASTLIEIVKCVEKLSEAVHELANLAHFKPVEATATQEKPQLSLHRGTVNPVLDGDNTDHITITIDANPTDSSENEKSQAPKSLASGTV</sequence>
<evidence type="ECO:0000256" key="1">
    <source>
        <dbReference type="ARBA" id="ARBA00004141"/>
    </source>
</evidence>
<evidence type="ECO:0000256" key="3">
    <source>
        <dbReference type="ARBA" id="ARBA00022448"/>
    </source>
</evidence>
<dbReference type="GO" id="GO:0015743">
    <property type="term" value="P:malate transport"/>
    <property type="evidence" value="ECO:0007669"/>
    <property type="project" value="InterPro"/>
</dbReference>
<dbReference type="GO" id="GO:0034220">
    <property type="term" value="P:monoatomic ion transmembrane transport"/>
    <property type="evidence" value="ECO:0007669"/>
    <property type="project" value="UniProtKB-KW"/>
</dbReference>
<evidence type="ECO:0000256" key="7">
    <source>
        <dbReference type="ARBA" id="ARBA00023136"/>
    </source>
</evidence>
<evidence type="ECO:0000256" key="5">
    <source>
        <dbReference type="ARBA" id="ARBA00022989"/>
    </source>
</evidence>
<comment type="subcellular location">
    <subcellularLocation>
        <location evidence="1">Membrane</location>
        <topology evidence="1">Multi-pass membrane protein</topology>
    </subcellularLocation>
</comment>
<reference evidence="11 12" key="1">
    <citation type="journal article" date="2020" name="Mol. Plant">
        <title>The Chromosome-Based Rubber Tree Genome Provides New Insights into Spurge Genome Evolution and Rubber Biosynthesis.</title>
        <authorList>
            <person name="Liu J."/>
            <person name="Shi C."/>
            <person name="Shi C.C."/>
            <person name="Li W."/>
            <person name="Zhang Q.J."/>
            <person name="Zhang Y."/>
            <person name="Li K."/>
            <person name="Lu H.F."/>
            <person name="Shi C."/>
            <person name="Zhu S.T."/>
            <person name="Xiao Z.Y."/>
            <person name="Nan H."/>
            <person name="Yue Y."/>
            <person name="Zhu X.G."/>
            <person name="Wu Y."/>
            <person name="Hong X.N."/>
            <person name="Fan G.Y."/>
            <person name="Tong Y."/>
            <person name="Zhang D."/>
            <person name="Mao C.L."/>
            <person name="Liu Y.L."/>
            <person name="Hao S.J."/>
            <person name="Liu W.Q."/>
            <person name="Lv M.Q."/>
            <person name="Zhang H.B."/>
            <person name="Liu Y."/>
            <person name="Hu-Tang G.R."/>
            <person name="Wang J.P."/>
            <person name="Wang J.H."/>
            <person name="Sun Y.H."/>
            <person name="Ni S.B."/>
            <person name="Chen W.B."/>
            <person name="Zhang X.C."/>
            <person name="Jiao Y.N."/>
            <person name="Eichler E.E."/>
            <person name="Li G.H."/>
            <person name="Liu X."/>
            <person name="Gao L.Z."/>
        </authorList>
    </citation>
    <scope>NUCLEOTIDE SEQUENCE [LARGE SCALE GENOMIC DNA]</scope>
    <source>
        <strain evidence="12">cv. GT1</strain>
        <tissue evidence="11">Leaf</tissue>
    </source>
</reference>
<dbReference type="Pfam" id="PF11744">
    <property type="entry name" value="ALMT"/>
    <property type="match status" value="1"/>
</dbReference>
<dbReference type="GO" id="GO:0016020">
    <property type="term" value="C:membrane"/>
    <property type="evidence" value="ECO:0007669"/>
    <property type="project" value="UniProtKB-SubCell"/>
</dbReference>
<evidence type="ECO:0000256" key="6">
    <source>
        <dbReference type="ARBA" id="ARBA00023065"/>
    </source>
</evidence>
<dbReference type="InterPro" id="IPR020966">
    <property type="entry name" value="ALMT"/>
</dbReference>
<dbReference type="AlphaFoldDB" id="A0A6A6NFA9"/>
<keyword evidence="4 10" id="KW-0812">Transmembrane</keyword>
<organism evidence="11 12">
    <name type="scientific">Hevea brasiliensis</name>
    <name type="common">Para rubber tree</name>
    <name type="synonym">Siphonia brasiliensis</name>
    <dbReference type="NCBI Taxonomy" id="3981"/>
    <lineage>
        <taxon>Eukaryota</taxon>
        <taxon>Viridiplantae</taxon>
        <taxon>Streptophyta</taxon>
        <taxon>Embryophyta</taxon>
        <taxon>Tracheophyta</taxon>
        <taxon>Spermatophyta</taxon>
        <taxon>Magnoliopsida</taxon>
        <taxon>eudicotyledons</taxon>
        <taxon>Gunneridae</taxon>
        <taxon>Pentapetalae</taxon>
        <taxon>rosids</taxon>
        <taxon>fabids</taxon>
        <taxon>Malpighiales</taxon>
        <taxon>Euphorbiaceae</taxon>
        <taxon>Crotonoideae</taxon>
        <taxon>Micrandreae</taxon>
        <taxon>Hevea</taxon>
    </lineage>
</organism>
<feature type="compositionally biased region" description="Polar residues" evidence="9">
    <location>
        <begin position="482"/>
        <end position="491"/>
    </location>
</feature>
<evidence type="ECO:0000256" key="4">
    <source>
        <dbReference type="ARBA" id="ARBA00022692"/>
    </source>
</evidence>
<feature type="transmembrane region" description="Helical" evidence="10">
    <location>
        <begin position="107"/>
        <end position="127"/>
    </location>
</feature>
<feature type="region of interest" description="Disordered" evidence="9">
    <location>
        <begin position="468"/>
        <end position="491"/>
    </location>
</feature>
<feature type="transmembrane region" description="Helical" evidence="10">
    <location>
        <begin position="159"/>
        <end position="181"/>
    </location>
</feature>
<evidence type="ECO:0000256" key="9">
    <source>
        <dbReference type="SAM" id="MobiDB-lite"/>
    </source>
</evidence>
<feature type="transmembrane region" description="Helical" evidence="10">
    <location>
        <begin position="193"/>
        <end position="213"/>
    </location>
</feature>
<evidence type="ECO:0000313" key="12">
    <source>
        <dbReference type="Proteomes" id="UP000467840"/>
    </source>
</evidence>
<evidence type="ECO:0008006" key="13">
    <source>
        <dbReference type="Google" id="ProtNLM"/>
    </source>
</evidence>
<protein>
    <recommendedName>
        <fullName evidence="13">Aluminum-activated malate transporter</fullName>
    </recommendedName>
</protein>
<evidence type="ECO:0000256" key="8">
    <source>
        <dbReference type="ARBA" id="ARBA00023303"/>
    </source>
</evidence>
<evidence type="ECO:0000313" key="11">
    <source>
        <dbReference type="EMBL" id="KAF2323832.1"/>
    </source>
</evidence>
<feature type="transmembrane region" description="Helical" evidence="10">
    <location>
        <begin position="133"/>
        <end position="152"/>
    </location>
</feature>
<gene>
    <name evidence="11" type="ORF">GH714_042417</name>
</gene>
<keyword evidence="7 10" id="KW-0472">Membrane</keyword>
<accession>A0A6A6NFA9</accession>
<keyword evidence="5 10" id="KW-1133">Transmembrane helix</keyword>
<proteinExistence type="inferred from homology"/>
<keyword evidence="3" id="KW-0813">Transport</keyword>
<comment type="caution">
    <text evidence="11">The sequence shown here is derived from an EMBL/GenBank/DDBJ whole genome shotgun (WGS) entry which is preliminary data.</text>
</comment>